<evidence type="ECO:0000313" key="2">
    <source>
        <dbReference type="Proteomes" id="UP000664617"/>
    </source>
</evidence>
<dbReference type="EMBL" id="JAFMPK010000009">
    <property type="protein sequence ID" value="MBO0607571.1"/>
    <property type="molecule type" value="Genomic_DNA"/>
</dbReference>
<accession>A0ABS3I3J3</accession>
<protein>
    <submittedName>
        <fullName evidence="1">Uncharacterized protein</fullName>
    </submittedName>
</protein>
<organism evidence="1 2">
    <name type="scientific">Myceligenerans salitolerans</name>
    <dbReference type="NCBI Taxonomy" id="1230528"/>
    <lineage>
        <taxon>Bacteria</taxon>
        <taxon>Bacillati</taxon>
        <taxon>Actinomycetota</taxon>
        <taxon>Actinomycetes</taxon>
        <taxon>Micrococcales</taxon>
        <taxon>Promicromonosporaceae</taxon>
        <taxon>Myceligenerans</taxon>
    </lineage>
</organism>
<keyword evidence="2" id="KW-1185">Reference proteome</keyword>
<proteinExistence type="predicted"/>
<dbReference type="RefSeq" id="WP_207273499.1">
    <property type="nucleotide sequence ID" value="NZ_JAFMPK010000009.1"/>
</dbReference>
<name>A0ABS3I3J3_9MICO</name>
<comment type="caution">
    <text evidence="1">The sequence shown here is derived from an EMBL/GenBank/DDBJ whole genome shotgun (WGS) entry which is preliminary data.</text>
</comment>
<gene>
    <name evidence="1" type="ORF">J0911_00835</name>
</gene>
<evidence type="ECO:0000313" key="1">
    <source>
        <dbReference type="EMBL" id="MBO0607571.1"/>
    </source>
</evidence>
<dbReference type="Proteomes" id="UP000664617">
    <property type="component" value="Unassembled WGS sequence"/>
</dbReference>
<sequence length="297" mass="31945">MSEVGSGDIRDLRQRIAWAARSADRSPRPRDTGRWLRDVSSLGHAEIDWANDRWAIAPAVATLTPGAGGTAVLVGQRRIGLLERLEDVFAVQVEEHESSHGAPLCAPSSVYVQSDSIDALRSDLAELGIAFVGCAARNIAEGLSPIGLGDLAASPSRSDVVEHLTLTEDWHQFSPGLPAADGLCRFTALGRPSYLFRSGKNWHHTDHATGILLELARCGLSVIRWRPERTMAGQEIGTAFVDQGAPLPPLQARALVLCSGLPTRFGRAVGTAIYPNVPKEIVELVGESIRQRVTVIS</sequence>
<reference evidence="2" key="2">
    <citation type="submission" date="2023-07" db="EMBL/GenBank/DDBJ databases">
        <title>Myceligenerans salitolerans sp. nov., a halotolerant actinomycete isolated from a salt lake in Xinjiang, China.</title>
        <authorList>
            <person name="Guan T."/>
        </authorList>
    </citation>
    <scope>NUCLEOTIDE SEQUENCE [LARGE SCALE GENOMIC DNA]</scope>
    <source>
        <strain evidence="2">XHU 5031</strain>
    </source>
</reference>
<reference evidence="1 2" key="1">
    <citation type="submission" date="2021-03" db="EMBL/GenBank/DDBJ databases">
        <authorList>
            <person name="Xin L."/>
        </authorList>
    </citation>
    <scope>NUCLEOTIDE SEQUENCE [LARGE SCALE GENOMIC DNA]</scope>
    <source>
        <strain evidence="1 2">XHU 5031</strain>
    </source>
</reference>